<evidence type="ECO:0000313" key="5">
    <source>
        <dbReference type="Proteomes" id="UP001501734"/>
    </source>
</evidence>
<dbReference type="Gene3D" id="3.40.50.720">
    <property type="entry name" value="NAD(P)-binding Rossmann-like Domain"/>
    <property type="match status" value="2"/>
</dbReference>
<keyword evidence="2" id="KW-0520">NAD</keyword>
<evidence type="ECO:0000256" key="1">
    <source>
        <dbReference type="ARBA" id="ARBA00023002"/>
    </source>
</evidence>
<dbReference type="PANTHER" id="PTHR43333">
    <property type="entry name" value="2-HACID_DH_C DOMAIN-CONTAINING PROTEIN"/>
    <property type="match status" value="1"/>
</dbReference>
<sequence length="316" mass="36167">MIILSTTRLTAEIERQLQEQYKDYTFRYMENIKAAQRYLKDADILLTYGNDIGASDIEKAKSLKWIMVLSAGIDGMPLEVIKQRQILLTNVRGIHKTQMAEYAVAMLLSHYQNLTIFHQRQKDKLWDKTIKRREITGRTITIVGAGSIGEELARLAKAFQMKTIAVTYSGGSRPHFDYVYRQDDLEQALKEADFVVSILPSTKETEGYYKEQHFKWMKKTAIFLNIGRGTAVDEATLVNALDNDEIEHAILDVTPIEPLPKESRLWSHEKVTLTPHVSGGSDRYIPRAMELFEKSLNQYISTGTVSINKINLDRGY</sequence>
<reference evidence="5" key="1">
    <citation type="journal article" date="2019" name="Int. J. Syst. Evol. Microbiol.">
        <title>The Global Catalogue of Microorganisms (GCM) 10K type strain sequencing project: providing services to taxonomists for standard genome sequencing and annotation.</title>
        <authorList>
            <consortium name="The Broad Institute Genomics Platform"/>
            <consortium name="The Broad Institute Genome Sequencing Center for Infectious Disease"/>
            <person name="Wu L."/>
            <person name="Ma J."/>
        </authorList>
    </citation>
    <scope>NUCLEOTIDE SEQUENCE [LARGE SCALE GENOMIC DNA]</scope>
    <source>
        <strain evidence="5">JCM 17250</strain>
    </source>
</reference>
<gene>
    <name evidence="4" type="ORF">GCM10022410_23470</name>
</gene>
<name>A0ABP7VZX6_9BACI</name>
<dbReference type="SUPFAM" id="SSF52283">
    <property type="entry name" value="Formate/glycerate dehydrogenase catalytic domain-like"/>
    <property type="match status" value="1"/>
</dbReference>
<evidence type="ECO:0000256" key="2">
    <source>
        <dbReference type="ARBA" id="ARBA00023027"/>
    </source>
</evidence>
<evidence type="ECO:0000259" key="3">
    <source>
        <dbReference type="Pfam" id="PF02826"/>
    </source>
</evidence>
<organism evidence="4 5">
    <name type="scientific">Amphibacillus indicireducens</name>
    <dbReference type="NCBI Taxonomy" id="1076330"/>
    <lineage>
        <taxon>Bacteria</taxon>
        <taxon>Bacillati</taxon>
        <taxon>Bacillota</taxon>
        <taxon>Bacilli</taxon>
        <taxon>Bacillales</taxon>
        <taxon>Bacillaceae</taxon>
        <taxon>Amphibacillus</taxon>
    </lineage>
</organism>
<proteinExistence type="predicted"/>
<dbReference type="InterPro" id="IPR006140">
    <property type="entry name" value="D-isomer_DH_NAD-bd"/>
</dbReference>
<dbReference type="SUPFAM" id="SSF51735">
    <property type="entry name" value="NAD(P)-binding Rossmann-fold domains"/>
    <property type="match status" value="1"/>
</dbReference>
<comment type="caution">
    <text evidence="4">The sequence shown here is derived from an EMBL/GenBank/DDBJ whole genome shotgun (WGS) entry which is preliminary data.</text>
</comment>
<dbReference type="CDD" id="cd05300">
    <property type="entry name" value="2-Hacid_dh_1"/>
    <property type="match status" value="1"/>
</dbReference>
<feature type="domain" description="D-isomer specific 2-hydroxyacid dehydrogenase NAD-binding" evidence="3">
    <location>
        <begin position="104"/>
        <end position="278"/>
    </location>
</feature>
<keyword evidence="1" id="KW-0560">Oxidoreductase</keyword>
<keyword evidence="5" id="KW-1185">Reference proteome</keyword>
<dbReference type="InterPro" id="IPR036291">
    <property type="entry name" value="NAD(P)-bd_dom_sf"/>
</dbReference>
<evidence type="ECO:0000313" key="4">
    <source>
        <dbReference type="EMBL" id="GAA4078182.1"/>
    </source>
</evidence>
<dbReference type="Proteomes" id="UP001501734">
    <property type="component" value="Unassembled WGS sequence"/>
</dbReference>
<accession>A0ABP7VZX6</accession>
<protein>
    <submittedName>
        <fullName evidence="4">Glycerate dehydrogenase</fullName>
    </submittedName>
</protein>
<dbReference type="PANTHER" id="PTHR43333:SF1">
    <property type="entry name" value="D-ISOMER SPECIFIC 2-HYDROXYACID DEHYDROGENASE NAD-BINDING DOMAIN-CONTAINING PROTEIN"/>
    <property type="match status" value="1"/>
</dbReference>
<dbReference type="RefSeq" id="WP_344913405.1">
    <property type="nucleotide sequence ID" value="NZ_BAABDL010000128.1"/>
</dbReference>
<dbReference type="EMBL" id="BAABDL010000128">
    <property type="protein sequence ID" value="GAA4078182.1"/>
    <property type="molecule type" value="Genomic_DNA"/>
</dbReference>
<dbReference type="Pfam" id="PF02826">
    <property type="entry name" value="2-Hacid_dh_C"/>
    <property type="match status" value="1"/>
</dbReference>